<gene>
    <name evidence="2" type="ORF">C7212DRAFT_344604</name>
</gene>
<protein>
    <recommendedName>
        <fullName evidence="1">C2H2-type domain-containing protein</fullName>
    </recommendedName>
</protein>
<name>A0A317SNY2_9PEZI</name>
<dbReference type="Proteomes" id="UP000246991">
    <property type="component" value="Unassembled WGS sequence"/>
</dbReference>
<evidence type="ECO:0000313" key="2">
    <source>
        <dbReference type="EMBL" id="PWW76129.1"/>
    </source>
</evidence>
<feature type="domain" description="C2H2-type" evidence="1">
    <location>
        <begin position="118"/>
        <end position="145"/>
    </location>
</feature>
<evidence type="ECO:0000259" key="1">
    <source>
        <dbReference type="SMART" id="SM00355"/>
    </source>
</evidence>
<dbReference type="Gene3D" id="3.30.160.60">
    <property type="entry name" value="Classic Zinc Finger"/>
    <property type="match status" value="1"/>
</dbReference>
<dbReference type="InterPro" id="IPR013087">
    <property type="entry name" value="Znf_C2H2_type"/>
</dbReference>
<keyword evidence="3" id="KW-1185">Reference proteome</keyword>
<sequence length="190" mass="20404">MDSPSLELVLTDAAGIAQPLPAELGPLPLYRHDNGYCSVVGPHLSYAIPDDGQASGSASNNLVHDCTNIPTTLTPPRHKVFCGSKCSGNRSAPLPLHAYPSHRLTRRSGPHTCSRRSFTCNALDCTRTAPFKTKQALNRHYEVVHLAQRFDCPVPGCENVGENGIKRYDNLVAHMRNKHGVSPAGGSGGN</sequence>
<evidence type="ECO:0000313" key="3">
    <source>
        <dbReference type="Proteomes" id="UP000246991"/>
    </source>
</evidence>
<dbReference type="OrthoDB" id="8922241at2759"/>
<feature type="domain" description="C2H2-type" evidence="1">
    <location>
        <begin position="150"/>
        <end position="179"/>
    </location>
</feature>
<dbReference type="EMBL" id="PYWC01000038">
    <property type="protein sequence ID" value="PWW76129.1"/>
    <property type="molecule type" value="Genomic_DNA"/>
</dbReference>
<accession>A0A317SNY2</accession>
<comment type="caution">
    <text evidence="2">The sequence shown here is derived from an EMBL/GenBank/DDBJ whole genome shotgun (WGS) entry which is preliminary data.</text>
</comment>
<organism evidence="2 3">
    <name type="scientific">Tuber magnatum</name>
    <name type="common">white Piedmont truffle</name>
    <dbReference type="NCBI Taxonomy" id="42249"/>
    <lineage>
        <taxon>Eukaryota</taxon>
        <taxon>Fungi</taxon>
        <taxon>Dikarya</taxon>
        <taxon>Ascomycota</taxon>
        <taxon>Pezizomycotina</taxon>
        <taxon>Pezizomycetes</taxon>
        <taxon>Pezizales</taxon>
        <taxon>Tuberaceae</taxon>
        <taxon>Tuber</taxon>
    </lineage>
</organism>
<dbReference type="AlphaFoldDB" id="A0A317SNY2"/>
<reference evidence="2 3" key="1">
    <citation type="submission" date="2018-03" db="EMBL/GenBank/DDBJ databases">
        <title>Genomes of Pezizomycetes fungi and the evolution of truffles.</title>
        <authorList>
            <person name="Murat C."/>
            <person name="Payen T."/>
            <person name="Noel B."/>
            <person name="Kuo A."/>
            <person name="Martin F.M."/>
        </authorList>
    </citation>
    <scope>NUCLEOTIDE SEQUENCE [LARGE SCALE GENOMIC DNA]</scope>
    <source>
        <strain evidence="2">091103-1</strain>
    </source>
</reference>
<dbReference type="SMART" id="SM00355">
    <property type="entry name" value="ZnF_C2H2"/>
    <property type="match status" value="2"/>
</dbReference>
<proteinExistence type="predicted"/>